<keyword evidence="1" id="KW-0812">Transmembrane</keyword>
<keyword evidence="1" id="KW-1133">Transmembrane helix</keyword>
<organism evidence="2 3">
    <name type="scientific">Orchesella dallaii</name>
    <dbReference type="NCBI Taxonomy" id="48710"/>
    <lineage>
        <taxon>Eukaryota</taxon>
        <taxon>Metazoa</taxon>
        <taxon>Ecdysozoa</taxon>
        <taxon>Arthropoda</taxon>
        <taxon>Hexapoda</taxon>
        <taxon>Collembola</taxon>
        <taxon>Entomobryomorpha</taxon>
        <taxon>Entomobryoidea</taxon>
        <taxon>Orchesellidae</taxon>
        <taxon>Orchesellinae</taxon>
        <taxon>Orchesella</taxon>
    </lineage>
</organism>
<feature type="transmembrane region" description="Helical" evidence="1">
    <location>
        <begin position="53"/>
        <end position="81"/>
    </location>
</feature>
<name>A0ABP1S9Q8_9HEXA</name>
<keyword evidence="1" id="KW-0472">Membrane</keyword>
<evidence type="ECO:0000256" key="1">
    <source>
        <dbReference type="SAM" id="Phobius"/>
    </source>
</evidence>
<keyword evidence="3" id="KW-1185">Reference proteome</keyword>
<evidence type="ECO:0000313" key="3">
    <source>
        <dbReference type="Proteomes" id="UP001642540"/>
    </source>
</evidence>
<protein>
    <submittedName>
        <fullName evidence="2">Uncharacterized protein</fullName>
    </submittedName>
</protein>
<dbReference type="EMBL" id="CAXLJM020000164">
    <property type="protein sequence ID" value="CAL8146865.1"/>
    <property type="molecule type" value="Genomic_DNA"/>
</dbReference>
<evidence type="ECO:0000313" key="2">
    <source>
        <dbReference type="EMBL" id="CAL8146865.1"/>
    </source>
</evidence>
<comment type="caution">
    <text evidence="2">The sequence shown here is derived from an EMBL/GenBank/DDBJ whole genome shotgun (WGS) entry which is preliminary data.</text>
</comment>
<accession>A0ABP1S9Q8</accession>
<feature type="transmembrane region" description="Helical" evidence="1">
    <location>
        <begin position="160"/>
        <end position="183"/>
    </location>
</feature>
<proteinExistence type="predicted"/>
<sequence>MFTGELCCTLAIFTCSLLDPLVFPLAVFIFPCHQFSSSVIAFFKPDSCFSLTFQIISFFIEGVLLFIPLVLWGIQVIVYGITVQMWNGKVKSLKSAAKFVTSRNNQQKQWKTVLFYRKCQVYTSVINAFSQQFLLPAVQVFGAAFIIAGMYTVIISDGKLPMLMFSSLVIFTVVLASFCFVVLDVSSKGLLYSKSFINTLNKWPLHRNGVFRRYIKSLPCLKLYMGPFHAVDRGRGPALLKFCLQRTMFFVFKSRAA</sequence>
<reference evidence="2 3" key="1">
    <citation type="submission" date="2024-08" db="EMBL/GenBank/DDBJ databases">
        <authorList>
            <person name="Cucini C."/>
            <person name="Frati F."/>
        </authorList>
    </citation>
    <scope>NUCLEOTIDE SEQUENCE [LARGE SCALE GENOMIC DNA]</scope>
</reference>
<gene>
    <name evidence="2" type="ORF">ODALV1_LOCUS30960</name>
</gene>
<dbReference type="Proteomes" id="UP001642540">
    <property type="component" value="Unassembled WGS sequence"/>
</dbReference>
<feature type="transmembrane region" description="Helical" evidence="1">
    <location>
        <begin position="133"/>
        <end position="154"/>
    </location>
</feature>